<protein>
    <submittedName>
        <fullName evidence="1">Uncharacterized protein</fullName>
    </submittedName>
</protein>
<sequence length="178" mass="20542">MQVCFKKLLEEIDDCNEIIYGERFLINQVNSVNDDLFKSYLSCIPENDFNIDLGGNINDFLGKDPLGNIQYMFEDIFDEECATVFLTQHDVNIVYINHNNGEIGACISGDELHIIAKKLFDFFSQINIVQNLIIDLYDPNPRGENGGYKTGFLEELKEILINEKVLLDLESFIEFFYD</sequence>
<gene>
    <name evidence="1" type="ordered locus">AOLE_12315</name>
</gene>
<dbReference type="Proteomes" id="UP000000392">
    <property type="component" value="Chromosome"/>
</dbReference>
<dbReference type="AlphaFoldDB" id="A0AAN0UDQ0"/>
<dbReference type="GeneID" id="9382884"/>
<evidence type="ECO:0000313" key="1">
    <source>
        <dbReference type="EMBL" id="ADI91350.1"/>
    </source>
</evidence>
<reference evidence="1 2" key="1">
    <citation type="journal article" date="2010" name="J. Bacteriol.">
        <title>Complete genome sequence of the diesel-degrading Acinetobacter sp. strain DR1.</title>
        <authorList>
            <person name="Jung J."/>
            <person name="Baek J.H."/>
            <person name="Park W."/>
        </authorList>
    </citation>
    <scope>NUCLEOTIDE SEQUENCE [LARGE SCALE GENOMIC DNA]</scope>
    <source>
        <strain evidence="2">JCM 16667 / KCTC 23045 / DR1</strain>
    </source>
</reference>
<dbReference type="KEGG" id="acd:AOLE_12315"/>
<dbReference type="RefSeq" id="WP_013198300.1">
    <property type="nucleotide sequence ID" value="NC_014259.1"/>
</dbReference>
<organism evidence="1 2">
    <name type="scientific">Acinetobacter oleivorans (strain JCM 16667 / KCTC 23045 / DR1)</name>
    <dbReference type="NCBI Taxonomy" id="436717"/>
    <lineage>
        <taxon>Bacteria</taxon>
        <taxon>Pseudomonadati</taxon>
        <taxon>Pseudomonadota</taxon>
        <taxon>Gammaproteobacteria</taxon>
        <taxon>Moraxellales</taxon>
        <taxon>Moraxellaceae</taxon>
        <taxon>Acinetobacter</taxon>
    </lineage>
</organism>
<dbReference type="EMBL" id="CP002080">
    <property type="protein sequence ID" value="ADI91350.1"/>
    <property type="molecule type" value="Genomic_DNA"/>
</dbReference>
<evidence type="ECO:0000313" key="2">
    <source>
        <dbReference type="Proteomes" id="UP000000392"/>
    </source>
</evidence>
<accession>A0AAN0UDQ0</accession>
<proteinExistence type="predicted"/>
<name>A0AAN0UDQ0_ACISD</name>